<dbReference type="OMA" id="SSQDDCH"/>
<evidence type="ECO:0000313" key="14">
    <source>
        <dbReference type="Proteomes" id="UP000594261"/>
    </source>
</evidence>
<evidence type="ECO:0000259" key="12">
    <source>
        <dbReference type="Pfam" id="PF23598"/>
    </source>
</evidence>
<dbReference type="InterPro" id="IPR002182">
    <property type="entry name" value="NB-ARC"/>
</dbReference>
<keyword evidence="8" id="KW-0732">Signal</keyword>
<sequence>MEAVGAIVGALAATTSGLLCSCVCSKANTTVNLHSNLAAVKEKMKSLTDRIKEVKRETEKEEKEGNEIRDQVVTWLEDVERLQPRVNAIQGQMVDNKKPSRCFLNCRKRYRVSREVEETLNEINRLLEAGNFDSGVVCRTRVPRAVECIPGPSIQGQTTALKKLDETMRALSADGVQVIGIWGLGGVGKTTLVKNLNNKLVDDSTQPFGIVIWVTVSKNLVIKNIQTQIVERLKLEKVMEESEQRKAIRIYERLKKEEKFLLILDDVWTKIDLDALGVPRPEVHKGCKIILTSRRKEVCRTMTTNLEIKIEGLNDVEAWQLFCQKAGDVAHLEDIKPLAEAIVKECCRLPLAIIIVGAAMRKKTKVELWKHALKELKRSVPSIEGIEAEVYKPLKLSYDSLQGNNIKSCFLYCCLFPEDFPILISELVRDWRAEGLIGEGQNWGDMDEGISLIENLKDSCLLEDGPYGITVKMHDVVRDVAKWISSSSEDGCKSLVRSGIGLREIPVGEFSNSNSLNRVSFMGNNITRLPDRMIQCSKASVLLLQDNDALDTVPEKFLQGFEALKVLNLSGNSIRSLPHSLLQLRDLRVLRLRHCSNLEELPSLGTLTKLRELDLHGTCIANLPRWIENLSELRVLNLDETEKLKSIQPGIISKLSCLESLSMLNSGFRFRLKGEEDGQATFEELKSSFNRLHYLIISLNGIPWEKSEDLSWMNRMSHLELFFYQSPGRRGLIRIDETRFVIGNLDLSLLKEWIGWFWGNTSSLQLSECTGLDEMLEDFIKSDASFAGLKSLFIENCPTSLVRGGGCAARCDLLPNLEELHLFSMENLNSFSELAGHLGVRVHSLKSIEVQFCSEMKYVFSCGDFIQTLPNLEVIKVWNCKNLKELFKNESGQSISPNPMVPKLRILQLMNLPKLETLCRNEETWPCLEQVEVWGCKGLRRLPFTNQNAGTLEEIIGESEWWDALEWDGDQTKSSLLPFFNPYQ</sequence>
<dbReference type="InterPro" id="IPR036388">
    <property type="entry name" value="WH-like_DNA-bd_sf"/>
</dbReference>
<dbReference type="Gene3D" id="1.10.10.10">
    <property type="entry name" value="Winged helix-like DNA-binding domain superfamily/Winged helix DNA-binding domain"/>
    <property type="match status" value="1"/>
</dbReference>
<dbReference type="Pfam" id="PF00931">
    <property type="entry name" value="NB-ARC"/>
    <property type="match status" value="1"/>
</dbReference>
<dbReference type="Proteomes" id="UP000594261">
    <property type="component" value="Chromosome 8"/>
</dbReference>
<dbReference type="InterPro" id="IPR055414">
    <property type="entry name" value="LRR_R13L4/SHOC2-like"/>
</dbReference>
<dbReference type="PANTHER" id="PTHR33463:SF202">
    <property type="entry name" value="NB-ARC DOMAIN-CONTAINING PROTEIN"/>
    <property type="match status" value="1"/>
</dbReference>
<keyword evidence="6" id="KW-0067">ATP-binding</keyword>
<accession>A0A7N2MBM2</accession>
<feature type="domain" description="Disease resistance protein At4g27190-like leucine-rich repeats" evidence="10">
    <location>
        <begin position="818"/>
        <end position="942"/>
    </location>
</feature>
<dbReference type="Gene3D" id="1.10.8.430">
    <property type="entry name" value="Helical domain of apoptotic protease-activating factors"/>
    <property type="match status" value="1"/>
</dbReference>
<dbReference type="SMART" id="SM00369">
    <property type="entry name" value="LRR_TYP"/>
    <property type="match status" value="2"/>
</dbReference>
<evidence type="ECO:0000256" key="8">
    <source>
        <dbReference type="SAM" id="SignalP"/>
    </source>
</evidence>
<dbReference type="FunFam" id="1.10.8.430:FF:000003">
    <property type="entry name" value="Probable disease resistance protein At5g66910"/>
    <property type="match status" value="1"/>
</dbReference>
<dbReference type="GO" id="GO:0043531">
    <property type="term" value="F:ADP binding"/>
    <property type="evidence" value="ECO:0007669"/>
    <property type="project" value="InterPro"/>
</dbReference>
<dbReference type="SUPFAM" id="SSF52058">
    <property type="entry name" value="L domain-like"/>
    <property type="match status" value="1"/>
</dbReference>
<dbReference type="PRINTS" id="PR00364">
    <property type="entry name" value="DISEASERSIST"/>
</dbReference>
<reference evidence="13" key="2">
    <citation type="submission" date="2021-01" db="UniProtKB">
        <authorList>
            <consortium name="EnsemblPlants"/>
        </authorList>
    </citation>
    <scope>IDENTIFICATION</scope>
</reference>
<dbReference type="Gene3D" id="3.40.50.300">
    <property type="entry name" value="P-loop containing nucleotide triphosphate hydrolases"/>
    <property type="match status" value="1"/>
</dbReference>
<organism evidence="13 14">
    <name type="scientific">Quercus lobata</name>
    <name type="common">Valley oak</name>
    <dbReference type="NCBI Taxonomy" id="97700"/>
    <lineage>
        <taxon>Eukaryota</taxon>
        <taxon>Viridiplantae</taxon>
        <taxon>Streptophyta</taxon>
        <taxon>Embryophyta</taxon>
        <taxon>Tracheophyta</taxon>
        <taxon>Spermatophyta</taxon>
        <taxon>Magnoliopsida</taxon>
        <taxon>eudicotyledons</taxon>
        <taxon>Gunneridae</taxon>
        <taxon>Pentapetalae</taxon>
        <taxon>rosids</taxon>
        <taxon>fabids</taxon>
        <taxon>Fagales</taxon>
        <taxon>Fagaceae</taxon>
        <taxon>Quercus</taxon>
    </lineage>
</organism>
<evidence type="ECO:0000313" key="13">
    <source>
        <dbReference type="EnsemblPlants" id="QL08p013532:mrna:CDS:1"/>
    </source>
</evidence>
<dbReference type="PANTHER" id="PTHR33463">
    <property type="entry name" value="NB-ARC DOMAIN-CONTAINING PROTEIN-RELATED"/>
    <property type="match status" value="1"/>
</dbReference>
<dbReference type="Pfam" id="PF23559">
    <property type="entry name" value="WHD_DRP"/>
    <property type="match status" value="1"/>
</dbReference>
<name>A0A7N2MBM2_QUELO</name>
<dbReference type="Gene3D" id="3.80.10.10">
    <property type="entry name" value="Ribonuclease Inhibitor"/>
    <property type="match status" value="2"/>
</dbReference>
<dbReference type="InParanoid" id="A0A7N2MBM2"/>
<evidence type="ECO:0000256" key="3">
    <source>
        <dbReference type="ARBA" id="ARBA00022737"/>
    </source>
</evidence>
<dbReference type="GO" id="GO:0005524">
    <property type="term" value="F:ATP binding"/>
    <property type="evidence" value="ECO:0007669"/>
    <property type="project" value="UniProtKB-KW"/>
</dbReference>
<evidence type="ECO:0000259" key="10">
    <source>
        <dbReference type="Pfam" id="PF23247"/>
    </source>
</evidence>
<dbReference type="AlphaFoldDB" id="A0A7N2MBM2"/>
<keyword evidence="14" id="KW-1185">Reference proteome</keyword>
<feature type="domain" description="NB-ARC" evidence="9">
    <location>
        <begin position="163"/>
        <end position="327"/>
    </location>
</feature>
<dbReference type="InterPro" id="IPR042197">
    <property type="entry name" value="Apaf_helical"/>
</dbReference>
<evidence type="ECO:0000256" key="7">
    <source>
        <dbReference type="SAM" id="Coils"/>
    </source>
</evidence>
<keyword evidence="7" id="KW-0175">Coiled coil</keyword>
<dbReference type="FunFam" id="3.40.50.300:FF:001091">
    <property type="entry name" value="Probable disease resistance protein At1g61300"/>
    <property type="match status" value="1"/>
</dbReference>
<dbReference type="SUPFAM" id="SSF52540">
    <property type="entry name" value="P-loop containing nucleoside triphosphate hydrolases"/>
    <property type="match status" value="1"/>
</dbReference>
<dbReference type="FunFam" id="1.10.10.10:FF:000322">
    <property type="entry name" value="Probable disease resistance protein At1g63360"/>
    <property type="match status" value="1"/>
</dbReference>
<dbReference type="InterPro" id="IPR057135">
    <property type="entry name" value="At4g27190-like_LRR"/>
</dbReference>
<evidence type="ECO:0000259" key="9">
    <source>
        <dbReference type="Pfam" id="PF00931"/>
    </source>
</evidence>
<dbReference type="GO" id="GO:0006952">
    <property type="term" value="P:defense response"/>
    <property type="evidence" value="ECO:0007669"/>
    <property type="project" value="UniProtKB-KW"/>
</dbReference>
<evidence type="ECO:0000259" key="11">
    <source>
        <dbReference type="Pfam" id="PF23559"/>
    </source>
</evidence>
<dbReference type="FunCoup" id="A0A7N2MBM2">
    <property type="interactions" value="18"/>
</dbReference>
<dbReference type="EnsemblPlants" id="QL08p013532:mrna">
    <property type="protein sequence ID" value="QL08p013532:mrna:CDS:1"/>
    <property type="gene ID" value="QL08p013532"/>
</dbReference>
<dbReference type="InterPro" id="IPR001611">
    <property type="entry name" value="Leu-rich_rpt"/>
</dbReference>
<reference evidence="13 14" key="1">
    <citation type="journal article" date="2016" name="G3 (Bethesda)">
        <title>First Draft Assembly and Annotation of the Genome of a California Endemic Oak Quercus lobata Nee (Fagaceae).</title>
        <authorList>
            <person name="Sork V.L."/>
            <person name="Fitz-Gibbon S.T."/>
            <person name="Puiu D."/>
            <person name="Crepeau M."/>
            <person name="Gugger P.F."/>
            <person name="Sherman R."/>
            <person name="Stevens K."/>
            <person name="Langley C.H."/>
            <person name="Pellegrini M."/>
            <person name="Salzberg S.L."/>
        </authorList>
    </citation>
    <scope>NUCLEOTIDE SEQUENCE [LARGE SCALE GENOMIC DNA]</scope>
    <source>
        <strain evidence="13 14">cv. SW786</strain>
    </source>
</reference>
<proteinExistence type="inferred from homology"/>
<dbReference type="InterPro" id="IPR032675">
    <property type="entry name" value="LRR_dom_sf"/>
</dbReference>
<protein>
    <recommendedName>
        <fullName evidence="15">AAA+ ATPase domain-containing protein</fullName>
    </recommendedName>
</protein>
<evidence type="ECO:0000256" key="1">
    <source>
        <dbReference type="ARBA" id="ARBA00008894"/>
    </source>
</evidence>
<evidence type="ECO:0000256" key="5">
    <source>
        <dbReference type="ARBA" id="ARBA00022821"/>
    </source>
</evidence>
<evidence type="ECO:0008006" key="15">
    <source>
        <dbReference type="Google" id="ProtNLM"/>
    </source>
</evidence>
<feature type="domain" description="Disease resistance protein winged helix" evidence="11">
    <location>
        <begin position="415"/>
        <end position="481"/>
    </location>
</feature>
<dbReference type="InterPro" id="IPR058922">
    <property type="entry name" value="WHD_DRP"/>
</dbReference>
<evidence type="ECO:0000256" key="2">
    <source>
        <dbReference type="ARBA" id="ARBA00022614"/>
    </source>
</evidence>
<keyword evidence="5" id="KW-0611">Plant defense</keyword>
<feature type="signal peptide" evidence="8">
    <location>
        <begin position="1"/>
        <end position="17"/>
    </location>
</feature>
<dbReference type="InterPro" id="IPR050905">
    <property type="entry name" value="Plant_NBS-LRR"/>
</dbReference>
<dbReference type="EMBL" id="LRBV02000008">
    <property type="status" value="NOT_ANNOTATED_CDS"/>
    <property type="molecule type" value="Genomic_DNA"/>
</dbReference>
<feature type="coiled-coil region" evidence="7">
    <location>
        <begin position="37"/>
        <end position="71"/>
    </location>
</feature>
<dbReference type="PROSITE" id="PS51450">
    <property type="entry name" value="LRR"/>
    <property type="match status" value="1"/>
</dbReference>
<keyword evidence="3" id="KW-0677">Repeat</keyword>
<comment type="similarity">
    <text evidence="1">Belongs to the disease resistance NB-LRR family.</text>
</comment>
<keyword evidence="4" id="KW-0547">Nucleotide-binding</keyword>
<dbReference type="Pfam" id="PF23247">
    <property type="entry name" value="LRR_RPS2"/>
    <property type="match status" value="1"/>
</dbReference>
<dbReference type="InterPro" id="IPR027417">
    <property type="entry name" value="P-loop_NTPase"/>
</dbReference>
<evidence type="ECO:0000256" key="6">
    <source>
        <dbReference type="ARBA" id="ARBA00022840"/>
    </source>
</evidence>
<feature type="chain" id="PRO_5029459451" description="AAA+ ATPase domain-containing protein" evidence="8">
    <location>
        <begin position="18"/>
        <end position="984"/>
    </location>
</feature>
<dbReference type="Gramene" id="QL08p013532:mrna">
    <property type="protein sequence ID" value="QL08p013532:mrna:CDS:1"/>
    <property type="gene ID" value="QL08p013532"/>
</dbReference>
<dbReference type="InterPro" id="IPR003591">
    <property type="entry name" value="Leu-rich_rpt_typical-subtyp"/>
</dbReference>
<keyword evidence="2" id="KW-0433">Leucine-rich repeat</keyword>
<feature type="domain" description="Disease resistance R13L4/SHOC-2-like LRR" evidence="12">
    <location>
        <begin position="535"/>
        <end position="724"/>
    </location>
</feature>
<evidence type="ECO:0000256" key="4">
    <source>
        <dbReference type="ARBA" id="ARBA00022741"/>
    </source>
</evidence>
<dbReference type="Pfam" id="PF23598">
    <property type="entry name" value="LRR_14"/>
    <property type="match status" value="1"/>
</dbReference>